<evidence type="ECO:0000256" key="4">
    <source>
        <dbReference type="RuleBase" id="RU361235"/>
    </source>
</evidence>
<dbReference type="Pfam" id="PF00135">
    <property type="entry name" value="COesterase"/>
    <property type="match status" value="1"/>
</dbReference>
<accession>A0ABU2JGG0</accession>
<dbReference type="EMBL" id="JAVREH010000067">
    <property type="protein sequence ID" value="MDT0264063.1"/>
    <property type="molecule type" value="Genomic_DNA"/>
</dbReference>
<dbReference type="SUPFAM" id="SSF53474">
    <property type="entry name" value="alpha/beta-Hydrolases"/>
    <property type="match status" value="1"/>
</dbReference>
<dbReference type="PROSITE" id="PS00122">
    <property type="entry name" value="CARBOXYLESTERASE_B_1"/>
    <property type="match status" value="1"/>
</dbReference>
<evidence type="ECO:0000313" key="7">
    <source>
        <dbReference type="Proteomes" id="UP001183176"/>
    </source>
</evidence>
<dbReference type="NCBIfam" id="TIGR00004">
    <property type="entry name" value="Rid family detoxifying hydrolase"/>
    <property type="match status" value="1"/>
</dbReference>
<keyword evidence="3 4" id="KW-0378">Hydrolase</keyword>
<reference evidence="7" key="1">
    <citation type="submission" date="2023-07" db="EMBL/GenBank/DDBJ databases">
        <title>30 novel species of actinomycetes from the DSMZ collection.</title>
        <authorList>
            <person name="Nouioui I."/>
        </authorList>
    </citation>
    <scope>NUCLEOTIDE SEQUENCE [LARGE SCALE GENOMIC DNA]</scope>
    <source>
        <strain evidence="7">DSM 44399</strain>
    </source>
</reference>
<comment type="caution">
    <text evidence="6">The sequence shown here is derived from an EMBL/GenBank/DDBJ whole genome shotgun (WGS) entry which is preliminary data.</text>
</comment>
<comment type="similarity">
    <text evidence="2">Belongs to the RutC family.</text>
</comment>
<dbReference type="Pfam" id="PF01042">
    <property type="entry name" value="Ribonuc_L-PSP"/>
    <property type="match status" value="1"/>
</dbReference>
<dbReference type="InterPro" id="IPR035959">
    <property type="entry name" value="RutC-like_sf"/>
</dbReference>
<evidence type="ECO:0000256" key="3">
    <source>
        <dbReference type="ARBA" id="ARBA00022801"/>
    </source>
</evidence>
<dbReference type="InterPro" id="IPR006056">
    <property type="entry name" value="RidA"/>
</dbReference>
<dbReference type="Gene3D" id="3.40.50.1820">
    <property type="entry name" value="alpha/beta hydrolase"/>
    <property type="match status" value="1"/>
</dbReference>
<dbReference type="InterPro" id="IPR029058">
    <property type="entry name" value="AB_hydrolase_fold"/>
</dbReference>
<dbReference type="InterPro" id="IPR019826">
    <property type="entry name" value="Carboxylesterase_B_AS"/>
</dbReference>
<dbReference type="RefSeq" id="WP_311425206.1">
    <property type="nucleotide sequence ID" value="NZ_JAVREH010000067.1"/>
</dbReference>
<dbReference type="InterPro" id="IPR019897">
    <property type="entry name" value="RidA_CS"/>
</dbReference>
<keyword evidence="7" id="KW-1185">Reference proteome</keyword>
<protein>
    <recommendedName>
        <fullName evidence="4">Carboxylic ester hydrolase</fullName>
        <ecNumber evidence="4">3.1.1.-</ecNumber>
    </recommendedName>
</protein>
<dbReference type="InterPro" id="IPR050309">
    <property type="entry name" value="Type-B_Carboxylest/Lipase"/>
</dbReference>
<dbReference type="CDD" id="cd00448">
    <property type="entry name" value="YjgF_YER057c_UK114_family"/>
    <property type="match status" value="1"/>
</dbReference>
<dbReference type="PANTHER" id="PTHR11559">
    <property type="entry name" value="CARBOXYLESTERASE"/>
    <property type="match status" value="1"/>
</dbReference>
<organism evidence="6 7">
    <name type="scientific">Jatrophihabitans lederbergiae</name>
    <dbReference type="NCBI Taxonomy" id="3075547"/>
    <lineage>
        <taxon>Bacteria</taxon>
        <taxon>Bacillati</taxon>
        <taxon>Actinomycetota</taxon>
        <taxon>Actinomycetes</taxon>
        <taxon>Jatrophihabitantales</taxon>
        <taxon>Jatrophihabitantaceae</taxon>
        <taxon>Jatrophihabitans</taxon>
    </lineage>
</organism>
<comment type="similarity">
    <text evidence="1 4">Belongs to the type-B carboxylesterase/lipase family.</text>
</comment>
<dbReference type="PROSITE" id="PS01094">
    <property type="entry name" value="UPF0076"/>
    <property type="match status" value="1"/>
</dbReference>
<proteinExistence type="inferred from homology"/>
<evidence type="ECO:0000259" key="5">
    <source>
        <dbReference type="Pfam" id="PF00135"/>
    </source>
</evidence>
<dbReference type="InterPro" id="IPR006175">
    <property type="entry name" value="YjgF/YER057c/UK114"/>
</dbReference>
<evidence type="ECO:0000256" key="1">
    <source>
        <dbReference type="ARBA" id="ARBA00005964"/>
    </source>
</evidence>
<name>A0ABU2JGG0_9ACTN</name>
<dbReference type="Proteomes" id="UP001183176">
    <property type="component" value="Unassembled WGS sequence"/>
</dbReference>
<dbReference type="Gene3D" id="3.30.1330.40">
    <property type="entry name" value="RutC-like"/>
    <property type="match status" value="1"/>
</dbReference>
<feature type="domain" description="Carboxylesterase type B" evidence="5">
    <location>
        <begin position="3"/>
        <end position="465"/>
    </location>
</feature>
<gene>
    <name evidence="6" type="ORF">RM423_22070</name>
</gene>
<evidence type="ECO:0000256" key="2">
    <source>
        <dbReference type="ARBA" id="ARBA00010552"/>
    </source>
</evidence>
<dbReference type="InterPro" id="IPR002018">
    <property type="entry name" value="CarbesteraseB"/>
</dbReference>
<sequence length="619" mass="64581">MSSTVRRITTGLLEGVSEGAADVFRGIPYAATPIGHGRFAAPAPHPGWVDQPRDASRFGGTQPQARRGNFGALDMTPYFGPGWIAEGDNLTLNIWSPKAALDGLAPVLVYVHGGGFLGGAAQASLYGGDSFARDGVVFVSLSYRTGIAGFLRLPDAPDNRGLLDVVAALRWVQQEITVFGGDPRKVTLAGQSAGATLVAAVLAHEESSGLVQRAIVQSGSGRGALTQAQADVVTQRLARHLHVAPTADAFGDIDDATLIGALPALVGIDLRVGNHVDPLAGLTPFGPVLDEQPATAIARGVGARVNLLIGSNTEEGNLYLVPNGASDTTAESETIATAVSTLPRGSDPIGTVDKLRALHPAAPWGELRSAILTEAMFTTGTRALADAYAIRGSAVYEYQFAWRSPALGGRLGAAHTVELPFVFDRLDATDLQGDGALLGEGLPPQRLAARMHTAWVSFISGEQPGWSRSTAARRRLCVIVDGDQWELEDTARVLPLQSRLQPPAIGPYSPAVAAGGFVYVSGQLPLDPDTGRVVDGGVAAQTKQAITNIASVLGAAGLDLQAVIKTTVLLTDINDLTEVNDEYARHFNGTAPARAAYQVAALPQQARVEIEAVAILASP</sequence>
<dbReference type="GO" id="GO:0016787">
    <property type="term" value="F:hydrolase activity"/>
    <property type="evidence" value="ECO:0007669"/>
    <property type="project" value="UniProtKB-KW"/>
</dbReference>
<dbReference type="SUPFAM" id="SSF55298">
    <property type="entry name" value="YjgF-like"/>
    <property type="match status" value="1"/>
</dbReference>
<evidence type="ECO:0000313" key="6">
    <source>
        <dbReference type="EMBL" id="MDT0264063.1"/>
    </source>
</evidence>
<dbReference type="EC" id="3.1.1.-" evidence="4"/>